<evidence type="ECO:0000256" key="2">
    <source>
        <dbReference type="SAM" id="SignalP"/>
    </source>
</evidence>
<dbReference type="AlphaFoldDB" id="A0A448I0V6"/>
<protein>
    <recommendedName>
        <fullName evidence="5">Secreted protein</fullName>
    </recommendedName>
</protein>
<feature type="chain" id="PRO_5019173937" description="Secreted protein" evidence="2">
    <location>
        <begin position="23"/>
        <end position="89"/>
    </location>
</feature>
<keyword evidence="2" id="KW-0732">Signal</keyword>
<evidence type="ECO:0000313" key="4">
    <source>
        <dbReference type="Proteomes" id="UP000282551"/>
    </source>
</evidence>
<dbReference type="Proteomes" id="UP000282551">
    <property type="component" value="Chromosome"/>
</dbReference>
<keyword evidence="4" id="KW-1185">Reference proteome</keyword>
<organism evidence="3 4">
    <name type="scientific">Mycolicibacterium chitae</name>
    <name type="common">Mycobacterium chitae</name>
    <dbReference type="NCBI Taxonomy" id="1792"/>
    <lineage>
        <taxon>Bacteria</taxon>
        <taxon>Bacillati</taxon>
        <taxon>Actinomycetota</taxon>
        <taxon>Actinomycetes</taxon>
        <taxon>Mycobacteriales</taxon>
        <taxon>Mycobacteriaceae</taxon>
        <taxon>Mycolicibacterium</taxon>
    </lineage>
</organism>
<feature type="signal peptide" evidence="2">
    <location>
        <begin position="1"/>
        <end position="22"/>
    </location>
</feature>
<evidence type="ECO:0008006" key="5">
    <source>
        <dbReference type="Google" id="ProtNLM"/>
    </source>
</evidence>
<sequence>MSSVAVSGLVALTIGLAAPAVAAPALGDQDYPRIQNNTEKVDKHYNQRFGTDVTHPYSDSLIPRPESNPGVLPGQSPGTVPLGPIVGRR</sequence>
<gene>
    <name evidence="3" type="ORF">NCTC10485_00878</name>
</gene>
<evidence type="ECO:0000256" key="1">
    <source>
        <dbReference type="SAM" id="MobiDB-lite"/>
    </source>
</evidence>
<accession>A0A448I0V6</accession>
<dbReference type="EMBL" id="LR134355">
    <property type="protein sequence ID" value="VEG46002.1"/>
    <property type="molecule type" value="Genomic_DNA"/>
</dbReference>
<evidence type="ECO:0000313" key="3">
    <source>
        <dbReference type="EMBL" id="VEG46002.1"/>
    </source>
</evidence>
<dbReference type="RefSeq" id="WP_126332607.1">
    <property type="nucleotide sequence ID" value="NZ_AP022604.1"/>
</dbReference>
<feature type="region of interest" description="Disordered" evidence="1">
    <location>
        <begin position="40"/>
        <end position="89"/>
    </location>
</feature>
<name>A0A448I0V6_MYCCI</name>
<proteinExistence type="predicted"/>
<reference evidence="3 4" key="1">
    <citation type="submission" date="2018-12" db="EMBL/GenBank/DDBJ databases">
        <authorList>
            <consortium name="Pathogen Informatics"/>
        </authorList>
    </citation>
    <scope>NUCLEOTIDE SEQUENCE [LARGE SCALE GENOMIC DNA]</scope>
    <source>
        <strain evidence="3 4">NCTC10485</strain>
    </source>
</reference>